<evidence type="ECO:0008006" key="4">
    <source>
        <dbReference type="Google" id="ProtNLM"/>
    </source>
</evidence>
<name>A0A1Q2KYW7_9BACL</name>
<sequence>MLKKIVPLLVLCVILSACTADGNTAPSSMLSPVEGKYVVLVLFEEDTPQQQVNEVTDTVVGTAQETGVLQEAVISMRPDEYGIETEEYPFIMITDSREIVLKTTDAGEAAAFFRKAP</sequence>
<evidence type="ECO:0000313" key="2">
    <source>
        <dbReference type="EMBL" id="AQQ53304.1"/>
    </source>
</evidence>
<feature type="chain" id="PRO_5038748458" description="DUF3221 domain-containing protein" evidence="1">
    <location>
        <begin position="20"/>
        <end position="117"/>
    </location>
</feature>
<dbReference type="OrthoDB" id="2876178at2"/>
<reference evidence="2 3" key="1">
    <citation type="submission" date="2017-02" db="EMBL/GenBank/DDBJ databases">
        <title>The complete genomic sequence of a novel cold adapted crude oil-degrading bacterium Planococcus qaidamina Y42.</title>
        <authorList>
            <person name="Yang R."/>
        </authorList>
    </citation>
    <scope>NUCLEOTIDE SEQUENCE [LARGE SCALE GENOMIC DNA]</scope>
    <source>
        <strain evidence="2 3">Y42</strain>
    </source>
</reference>
<keyword evidence="3" id="KW-1185">Reference proteome</keyword>
<proteinExistence type="predicted"/>
<dbReference type="EMBL" id="CP019640">
    <property type="protein sequence ID" value="AQQ53304.1"/>
    <property type="molecule type" value="Genomic_DNA"/>
</dbReference>
<dbReference type="PROSITE" id="PS51257">
    <property type="entry name" value="PROKAR_LIPOPROTEIN"/>
    <property type="match status" value="1"/>
</dbReference>
<dbReference type="AlphaFoldDB" id="A0A1Q2KYW7"/>
<accession>A0A1Q2KYW7</accession>
<feature type="signal peptide" evidence="1">
    <location>
        <begin position="1"/>
        <end position="19"/>
    </location>
</feature>
<organism evidence="2 3">
    <name type="scientific">Planococcus lenghuensis</name>
    <dbReference type="NCBI Taxonomy" id="2213202"/>
    <lineage>
        <taxon>Bacteria</taxon>
        <taxon>Bacillati</taxon>
        <taxon>Bacillota</taxon>
        <taxon>Bacilli</taxon>
        <taxon>Bacillales</taxon>
        <taxon>Caryophanaceae</taxon>
        <taxon>Planococcus</taxon>
    </lineage>
</organism>
<keyword evidence="1" id="KW-0732">Signal</keyword>
<dbReference type="Proteomes" id="UP000188184">
    <property type="component" value="Chromosome"/>
</dbReference>
<evidence type="ECO:0000256" key="1">
    <source>
        <dbReference type="SAM" id="SignalP"/>
    </source>
</evidence>
<dbReference type="RefSeq" id="WP_077589193.1">
    <property type="nucleotide sequence ID" value="NZ_CP019640.1"/>
</dbReference>
<evidence type="ECO:0000313" key="3">
    <source>
        <dbReference type="Proteomes" id="UP000188184"/>
    </source>
</evidence>
<gene>
    <name evidence="2" type="ORF">B0X71_09585</name>
</gene>
<dbReference type="KEGG" id="pmar:B0X71_09585"/>
<protein>
    <recommendedName>
        <fullName evidence="4">DUF3221 domain-containing protein</fullName>
    </recommendedName>
</protein>